<keyword evidence="3" id="KW-0507">mRNA processing</keyword>
<dbReference type="Proteomes" id="UP001061958">
    <property type="component" value="Unassembled WGS sequence"/>
</dbReference>
<dbReference type="OrthoDB" id="933864at2759"/>
<evidence type="ECO:0000256" key="3">
    <source>
        <dbReference type="ARBA" id="ARBA00022664"/>
    </source>
</evidence>
<dbReference type="GO" id="GO:1990726">
    <property type="term" value="C:Lsm1-7-Pat1 complex"/>
    <property type="evidence" value="ECO:0007669"/>
    <property type="project" value="TreeGrafter"/>
</dbReference>
<evidence type="ECO:0000256" key="2">
    <source>
        <dbReference type="ARBA" id="ARBA00006850"/>
    </source>
</evidence>
<dbReference type="InterPro" id="IPR001163">
    <property type="entry name" value="Sm_dom_euk/arc"/>
</dbReference>
<dbReference type="GO" id="GO:0071013">
    <property type="term" value="C:catalytic step 2 spliceosome"/>
    <property type="evidence" value="ECO:0007669"/>
    <property type="project" value="TreeGrafter"/>
</dbReference>
<comment type="caution">
    <text evidence="10">The sequence shown here is derived from an EMBL/GenBank/DDBJ whole genome shotgun (WGS) entry which is preliminary data.</text>
</comment>
<keyword evidence="4" id="KW-0747">Spliceosome</keyword>
<proteinExistence type="inferred from homology"/>
<keyword evidence="8" id="KW-0687">Ribonucleoprotein</keyword>
<dbReference type="InterPro" id="IPR047575">
    <property type="entry name" value="Sm"/>
</dbReference>
<evidence type="ECO:0000259" key="9">
    <source>
        <dbReference type="PROSITE" id="PS52002"/>
    </source>
</evidence>
<evidence type="ECO:0000256" key="4">
    <source>
        <dbReference type="ARBA" id="ARBA00022728"/>
    </source>
</evidence>
<dbReference type="InterPro" id="IPR016654">
    <property type="entry name" value="U6_snRNA_Lsm2"/>
</dbReference>
<protein>
    <recommendedName>
        <fullName evidence="9">Sm domain-containing protein</fullName>
    </recommendedName>
</protein>
<comment type="subcellular location">
    <subcellularLocation>
        <location evidence="1">Nucleus</location>
    </subcellularLocation>
</comment>
<dbReference type="GO" id="GO:0046540">
    <property type="term" value="C:U4/U6 x U5 tri-snRNP complex"/>
    <property type="evidence" value="ECO:0007669"/>
    <property type="project" value="TreeGrafter"/>
</dbReference>
<dbReference type="Pfam" id="PF01423">
    <property type="entry name" value="LSM"/>
    <property type="match status" value="1"/>
</dbReference>
<dbReference type="FunFam" id="2.30.30.100:FF:000053">
    <property type="entry name" value="U6 snRNA-associated Sm-like protein LSm2"/>
    <property type="match status" value="1"/>
</dbReference>
<dbReference type="PANTHER" id="PTHR13829">
    <property type="entry name" value="SNRNP CORE PROTEIN FAMILY MEMBER"/>
    <property type="match status" value="1"/>
</dbReference>
<evidence type="ECO:0000256" key="5">
    <source>
        <dbReference type="ARBA" id="ARBA00022884"/>
    </source>
</evidence>
<evidence type="ECO:0000313" key="10">
    <source>
        <dbReference type="EMBL" id="GJQ13788.1"/>
    </source>
</evidence>
<organism evidence="10 11">
    <name type="scientific">Galdieria partita</name>
    <dbReference type="NCBI Taxonomy" id="83374"/>
    <lineage>
        <taxon>Eukaryota</taxon>
        <taxon>Rhodophyta</taxon>
        <taxon>Bangiophyceae</taxon>
        <taxon>Galdieriales</taxon>
        <taxon>Galdieriaceae</taxon>
        <taxon>Galdieria</taxon>
    </lineage>
</organism>
<evidence type="ECO:0000256" key="1">
    <source>
        <dbReference type="ARBA" id="ARBA00004123"/>
    </source>
</evidence>
<dbReference type="CDD" id="cd01725">
    <property type="entry name" value="LSm2"/>
    <property type="match status" value="1"/>
</dbReference>
<dbReference type="GO" id="GO:0071011">
    <property type="term" value="C:precatalytic spliceosome"/>
    <property type="evidence" value="ECO:0007669"/>
    <property type="project" value="TreeGrafter"/>
</dbReference>
<dbReference type="SMART" id="SM00651">
    <property type="entry name" value="Sm"/>
    <property type="match status" value="1"/>
</dbReference>
<feature type="domain" description="Sm" evidence="9">
    <location>
        <begin position="2"/>
        <end position="76"/>
    </location>
</feature>
<dbReference type="GO" id="GO:0003723">
    <property type="term" value="F:RNA binding"/>
    <property type="evidence" value="ECO:0007669"/>
    <property type="project" value="UniProtKB-KW"/>
</dbReference>
<keyword evidence="6" id="KW-0508">mRNA splicing</keyword>
<dbReference type="PROSITE" id="PS52002">
    <property type="entry name" value="SM"/>
    <property type="match status" value="1"/>
</dbReference>
<name>A0A9C7PZS3_9RHOD</name>
<dbReference type="GO" id="GO:0005688">
    <property type="term" value="C:U6 snRNP"/>
    <property type="evidence" value="ECO:0007669"/>
    <property type="project" value="TreeGrafter"/>
</dbReference>
<sequence>MLFFSFFKTFIGKTVTVELKNDVVIRGKVHSVDQYLNIKLEDIEILNVETCPQLMTLKNSFIRGSVIRYIQVYAIDVDCEMLQEATRREYKELKKIAK</sequence>
<reference evidence="10" key="2">
    <citation type="submission" date="2022-01" db="EMBL/GenBank/DDBJ databases">
        <authorList>
            <person name="Hirooka S."/>
            <person name="Miyagishima S.Y."/>
        </authorList>
    </citation>
    <scope>NUCLEOTIDE SEQUENCE</scope>
    <source>
        <strain evidence="10">NBRC 102759</strain>
    </source>
</reference>
<dbReference type="InterPro" id="IPR010920">
    <property type="entry name" value="LSM_dom_sf"/>
</dbReference>
<dbReference type="GO" id="GO:0000398">
    <property type="term" value="P:mRNA splicing, via spliceosome"/>
    <property type="evidence" value="ECO:0007669"/>
    <property type="project" value="TreeGrafter"/>
</dbReference>
<evidence type="ECO:0000256" key="7">
    <source>
        <dbReference type="ARBA" id="ARBA00023242"/>
    </source>
</evidence>
<keyword evidence="7" id="KW-0539">Nucleus</keyword>
<dbReference type="GO" id="GO:0000932">
    <property type="term" value="C:P-body"/>
    <property type="evidence" value="ECO:0007669"/>
    <property type="project" value="TreeGrafter"/>
</dbReference>
<dbReference type="PANTHER" id="PTHR13829:SF2">
    <property type="entry name" value="U6 SNRNA-ASSOCIATED SM-LIKE PROTEIN LSM2"/>
    <property type="match status" value="1"/>
</dbReference>
<gene>
    <name evidence="10" type="ORF">GpartN1_g5579.t1</name>
</gene>
<dbReference type="AlphaFoldDB" id="A0A9C7PZS3"/>
<accession>A0A9C7PZS3</accession>
<keyword evidence="11" id="KW-1185">Reference proteome</keyword>
<reference evidence="10" key="1">
    <citation type="journal article" date="2022" name="Proc. Natl. Acad. Sci. U.S.A.">
        <title>Life cycle and functional genomics of the unicellular red alga Galdieria for elucidating algal and plant evolution and industrial use.</title>
        <authorList>
            <person name="Hirooka S."/>
            <person name="Itabashi T."/>
            <person name="Ichinose T.M."/>
            <person name="Onuma R."/>
            <person name="Fujiwara T."/>
            <person name="Yamashita S."/>
            <person name="Jong L.W."/>
            <person name="Tomita R."/>
            <person name="Iwane A.H."/>
            <person name="Miyagishima S.Y."/>
        </authorList>
    </citation>
    <scope>NUCLEOTIDE SEQUENCE</scope>
    <source>
        <strain evidence="10">NBRC 102759</strain>
    </source>
</reference>
<evidence type="ECO:0000313" key="11">
    <source>
        <dbReference type="Proteomes" id="UP001061958"/>
    </source>
</evidence>
<evidence type="ECO:0000256" key="6">
    <source>
        <dbReference type="ARBA" id="ARBA00023187"/>
    </source>
</evidence>
<keyword evidence="5" id="KW-0694">RNA-binding</keyword>
<dbReference type="SUPFAM" id="SSF50182">
    <property type="entry name" value="Sm-like ribonucleoproteins"/>
    <property type="match status" value="1"/>
</dbReference>
<comment type="similarity">
    <text evidence="2">Belongs to the snRNP Sm proteins family.</text>
</comment>
<dbReference type="EMBL" id="BQMJ01000047">
    <property type="protein sequence ID" value="GJQ13788.1"/>
    <property type="molecule type" value="Genomic_DNA"/>
</dbReference>
<dbReference type="Gene3D" id="2.30.30.100">
    <property type="match status" value="1"/>
</dbReference>
<evidence type="ECO:0000256" key="8">
    <source>
        <dbReference type="ARBA" id="ARBA00023274"/>
    </source>
</evidence>